<organism evidence="1">
    <name type="scientific">termite gut metagenome</name>
    <dbReference type="NCBI Taxonomy" id="433724"/>
    <lineage>
        <taxon>unclassified sequences</taxon>
        <taxon>metagenomes</taxon>
        <taxon>organismal metagenomes</taxon>
    </lineage>
</organism>
<reference evidence="1" key="1">
    <citation type="submission" date="2019-03" db="EMBL/GenBank/DDBJ databases">
        <title>Single cell metagenomics reveals metabolic interactions within the superorganism composed of flagellate Streblomastix strix and complex community of Bacteroidetes bacteria on its surface.</title>
        <authorList>
            <person name="Treitli S.C."/>
            <person name="Kolisko M."/>
            <person name="Husnik F."/>
            <person name="Keeling P."/>
            <person name="Hampl V."/>
        </authorList>
    </citation>
    <scope>NUCLEOTIDE SEQUENCE</scope>
    <source>
        <strain evidence="1">STM</strain>
    </source>
</reference>
<dbReference type="AlphaFoldDB" id="A0A5J4T1I0"/>
<comment type="caution">
    <text evidence="1">The sequence shown here is derived from an EMBL/GenBank/DDBJ whole genome shotgun (WGS) entry which is preliminary data.</text>
</comment>
<evidence type="ECO:0000313" key="1">
    <source>
        <dbReference type="EMBL" id="KAA6351928.1"/>
    </source>
</evidence>
<proteinExistence type="predicted"/>
<dbReference type="Gene3D" id="2.160.20.10">
    <property type="entry name" value="Single-stranded right-handed beta-helix, Pectin lyase-like"/>
    <property type="match status" value="2"/>
</dbReference>
<accession>A0A5J4T1I0</accession>
<name>A0A5J4T1I0_9ZZZZ</name>
<sequence length="598" mass="64393">MRIISIYILVFCLFSGTLSAQKHYFVRASGVASYSGASWAFGCKDLQKIVNKALAGDTVFVSAGEYKGGFTMKEGVTVLGGYTANTASPYERIYPGVATVAQQSILNGTGTQRVLNQPANYLLPTTWEGFVIQNGKTLPEEFGIGSIVYAQDESKDMVGIVYRYDKTTGDGMMLSMDEIQTQWGGYQKEIPAIDCIADPAMLQEDNDGAANTASIIEELGETNLDFTSPAYPVNGNYAAKWCDDLNVGSYSNWYLPAASDYHEIYQIKARLANKLSLQQAYWTSNQVGDLLAWAYYVDVDYKHKILKYKPVSTRAIHPFHSTGEPDDMNYAGAGVFLCKNGILQNCILRNNESATFGGGVFAAKGASVVGCLLYGNQALKEGSGIFAGANNADTTIILNNTITNNTGTTGAGLTTNSSSVKVVNTIVWGNTPANLTGTAQVNASWTEDPLFVDVPRANYLLQDASPCLLAGDIVPVLQRKASFNKDLKGFTRTVLQQGKWLVDIGAFQQGESDNPNSLAKMSDTTINVFPNPVKRGETIRIATTDDKAELRLWSLSGSLLSSSGFAGTITLAAPQVAGLYLLGVSISGKTTVTKLQVY</sequence>
<dbReference type="EMBL" id="SNRY01000007">
    <property type="protein sequence ID" value="KAA6351928.1"/>
    <property type="molecule type" value="Genomic_DNA"/>
</dbReference>
<protein>
    <recommendedName>
        <fullName evidence="2">Secretion system C-terminal sorting domain-containing protein</fullName>
    </recommendedName>
</protein>
<dbReference type="SUPFAM" id="SSF51126">
    <property type="entry name" value="Pectin lyase-like"/>
    <property type="match status" value="1"/>
</dbReference>
<dbReference type="InterPro" id="IPR011050">
    <property type="entry name" value="Pectin_lyase_fold/virulence"/>
</dbReference>
<gene>
    <name evidence="1" type="ORF">EZS27_000725</name>
</gene>
<evidence type="ECO:0008006" key="2">
    <source>
        <dbReference type="Google" id="ProtNLM"/>
    </source>
</evidence>
<dbReference type="InterPro" id="IPR012334">
    <property type="entry name" value="Pectin_lyas_fold"/>
</dbReference>